<evidence type="ECO:0000256" key="8">
    <source>
        <dbReference type="ARBA" id="ARBA00022692"/>
    </source>
</evidence>
<evidence type="ECO:0000256" key="10">
    <source>
        <dbReference type="ARBA" id="ARBA00022824"/>
    </source>
</evidence>
<evidence type="ECO:0000256" key="9">
    <source>
        <dbReference type="ARBA" id="ARBA00022723"/>
    </source>
</evidence>
<dbReference type="AlphaFoldDB" id="A0A5C3M6P4"/>
<dbReference type="InterPro" id="IPR036396">
    <property type="entry name" value="Cyt_P450_sf"/>
</dbReference>
<evidence type="ECO:0000313" key="20">
    <source>
        <dbReference type="EMBL" id="TFK40527.1"/>
    </source>
</evidence>
<evidence type="ECO:0000256" key="6">
    <source>
        <dbReference type="ARBA" id="ARBA00010617"/>
    </source>
</evidence>
<dbReference type="GO" id="GO:0005789">
    <property type="term" value="C:endoplasmic reticulum membrane"/>
    <property type="evidence" value="ECO:0007669"/>
    <property type="project" value="UniProtKB-SubCell"/>
</dbReference>
<proteinExistence type="inferred from homology"/>
<dbReference type="FunFam" id="1.10.630.10:FF:000238">
    <property type="entry name" value="Cytochrome P450 2A6"/>
    <property type="match status" value="1"/>
</dbReference>
<evidence type="ECO:0000256" key="1">
    <source>
        <dbReference type="ARBA" id="ARBA00001971"/>
    </source>
</evidence>
<keyword evidence="10" id="KW-0256">Endoplasmic reticulum</keyword>
<protein>
    <submittedName>
        <fullName evidence="20">Cytochrome P450</fullName>
    </submittedName>
</protein>
<keyword evidence="13 19" id="KW-0560">Oxidoreductase</keyword>
<dbReference type="PRINTS" id="PR00385">
    <property type="entry name" value="P450"/>
</dbReference>
<keyword evidence="11" id="KW-0492">Microsome</keyword>
<dbReference type="InterPro" id="IPR050364">
    <property type="entry name" value="Cytochrome_P450_fung"/>
</dbReference>
<dbReference type="OrthoDB" id="2789670at2759"/>
<dbReference type="EMBL" id="ML213596">
    <property type="protein sequence ID" value="TFK40527.1"/>
    <property type="molecule type" value="Genomic_DNA"/>
</dbReference>
<reference evidence="20 21" key="1">
    <citation type="journal article" date="2019" name="Nat. Ecol. Evol.">
        <title>Megaphylogeny resolves global patterns of mushroom evolution.</title>
        <authorList>
            <person name="Varga T."/>
            <person name="Krizsan K."/>
            <person name="Foldi C."/>
            <person name="Dima B."/>
            <person name="Sanchez-Garcia M."/>
            <person name="Sanchez-Ramirez S."/>
            <person name="Szollosi G.J."/>
            <person name="Szarkandi J.G."/>
            <person name="Papp V."/>
            <person name="Albert L."/>
            <person name="Andreopoulos W."/>
            <person name="Angelini C."/>
            <person name="Antonin V."/>
            <person name="Barry K.W."/>
            <person name="Bougher N.L."/>
            <person name="Buchanan P."/>
            <person name="Buyck B."/>
            <person name="Bense V."/>
            <person name="Catcheside P."/>
            <person name="Chovatia M."/>
            <person name="Cooper J."/>
            <person name="Damon W."/>
            <person name="Desjardin D."/>
            <person name="Finy P."/>
            <person name="Geml J."/>
            <person name="Haridas S."/>
            <person name="Hughes K."/>
            <person name="Justo A."/>
            <person name="Karasinski D."/>
            <person name="Kautmanova I."/>
            <person name="Kiss B."/>
            <person name="Kocsube S."/>
            <person name="Kotiranta H."/>
            <person name="LaButti K.M."/>
            <person name="Lechner B.E."/>
            <person name="Liimatainen K."/>
            <person name="Lipzen A."/>
            <person name="Lukacs Z."/>
            <person name="Mihaltcheva S."/>
            <person name="Morgado L.N."/>
            <person name="Niskanen T."/>
            <person name="Noordeloos M.E."/>
            <person name="Ohm R.A."/>
            <person name="Ortiz-Santana B."/>
            <person name="Ovrebo C."/>
            <person name="Racz N."/>
            <person name="Riley R."/>
            <person name="Savchenko A."/>
            <person name="Shiryaev A."/>
            <person name="Soop K."/>
            <person name="Spirin V."/>
            <person name="Szebenyi C."/>
            <person name="Tomsovsky M."/>
            <person name="Tulloss R.E."/>
            <person name="Uehling J."/>
            <person name="Grigoriev I.V."/>
            <person name="Vagvolgyi C."/>
            <person name="Papp T."/>
            <person name="Martin F.M."/>
            <person name="Miettinen O."/>
            <person name="Hibbett D.S."/>
            <person name="Nagy L.G."/>
        </authorList>
    </citation>
    <scope>NUCLEOTIDE SEQUENCE [LARGE SCALE GENOMIC DNA]</scope>
    <source>
        <strain evidence="20 21">CBS 166.37</strain>
    </source>
</reference>
<name>A0A5C3M6P4_9AGAR</name>
<dbReference type="Proteomes" id="UP000308652">
    <property type="component" value="Unassembled WGS sequence"/>
</dbReference>
<dbReference type="Pfam" id="PF00067">
    <property type="entry name" value="p450"/>
    <property type="match status" value="1"/>
</dbReference>
<evidence type="ECO:0000256" key="13">
    <source>
        <dbReference type="ARBA" id="ARBA00023002"/>
    </source>
</evidence>
<keyword evidence="14 18" id="KW-0408">Iron</keyword>
<dbReference type="PANTHER" id="PTHR46300:SF2">
    <property type="entry name" value="CYTOCHROME P450 MONOOXYGENASE ALNH-RELATED"/>
    <property type="match status" value="1"/>
</dbReference>
<evidence type="ECO:0000256" key="2">
    <source>
        <dbReference type="ARBA" id="ARBA00004167"/>
    </source>
</evidence>
<accession>A0A5C3M6P4</accession>
<dbReference type="PROSITE" id="PS00086">
    <property type="entry name" value="CYTOCHROME_P450"/>
    <property type="match status" value="1"/>
</dbReference>
<dbReference type="GO" id="GO:0020037">
    <property type="term" value="F:heme binding"/>
    <property type="evidence" value="ECO:0007669"/>
    <property type="project" value="InterPro"/>
</dbReference>
<keyword evidence="12" id="KW-1133">Transmembrane helix</keyword>
<evidence type="ECO:0000256" key="4">
    <source>
        <dbReference type="ARBA" id="ARBA00004406"/>
    </source>
</evidence>
<evidence type="ECO:0000256" key="3">
    <source>
        <dbReference type="ARBA" id="ARBA00004174"/>
    </source>
</evidence>
<evidence type="ECO:0000313" key="21">
    <source>
        <dbReference type="Proteomes" id="UP000308652"/>
    </source>
</evidence>
<evidence type="ECO:0000256" key="12">
    <source>
        <dbReference type="ARBA" id="ARBA00022989"/>
    </source>
</evidence>
<dbReference type="GO" id="GO:0005506">
    <property type="term" value="F:iron ion binding"/>
    <property type="evidence" value="ECO:0007669"/>
    <property type="project" value="InterPro"/>
</dbReference>
<dbReference type="PRINTS" id="PR00463">
    <property type="entry name" value="EP450I"/>
</dbReference>
<evidence type="ECO:0000256" key="7">
    <source>
        <dbReference type="ARBA" id="ARBA00022617"/>
    </source>
</evidence>
<comment type="cofactor">
    <cofactor evidence="1 18">
        <name>heme</name>
        <dbReference type="ChEBI" id="CHEBI:30413"/>
    </cofactor>
</comment>
<evidence type="ECO:0000256" key="11">
    <source>
        <dbReference type="ARBA" id="ARBA00022848"/>
    </source>
</evidence>
<evidence type="ECO:0000256" key="19">
    <source>
        <dbReference type="RuleBase" id="RU000461"/>
    </source>
</evidence>
<evidence type="ECO:0000256" key="16">
    <source>
        <dbReference type="ARBA" id="ARBA00023136"/>
    </source>
</evidence>
<dbReference type="SUPFAM" id="SSF48264">
    <property type="entry name" value="Cytochrome P450"/>
    <property type="match status" value="1"/>
</dbReference>
<organism evidence="20 21">
    <name type="scientific">Crucibulum laeve</name>
    <dbReference type="NCBI Taxonomy" id="68775"/>
    <lineage>
        <taxon>Eukaryota</taxon>
        <taxon>Fungi</taxon>
        <taxon>Dikarya</taxon>
        <taxon>Basidiomycota</taxon>
        <taxon>Agaricomycotina</taxon>
        <taxon>Agaricomycetes</taxon>
        <taxon>Agaricomycetidae</taxon>
        <taxon>Agaricales</taxon>
        <taxon>Agaricineae</taxon>
        <taxon>Nidulariaceae</taxon>
        <taxon>Crucibulum</taxon>
    </lineage>
</organism>
<comment type="pathway">
    <text evidence="5">Secondary metabolite biosynthesis.</text>
</comment>
<dbReference type="Gene3D" id="1.10.630.10">
    <property type="entry name" value="Cytochrome P450"/>
    <property type="match status" value="1"/>
</dbReference>
<dbReference type="GO" id="GO:0004497">
    <property type="term" value="F:monooxygenase activity"/>
    <property type="evidence" value="ECO:0007669"/>
    <property type="project" value="UniProtKB-KW"/>
</dbReference>
<dbReference type="CDD" id="cd11065">
    <property type="entry name" value="CYP64-like"/>
    <property type="match status" value="1"/>
</dbReference>
<keyword evidence="16" id="KW-0472">Membrane</keyword>
<dbReference type="STRING" id="68775.A0A5C3M6P4"/>
<comment type="similarity">
    <text evidence="6 19">Belongs to the cytochrome P450 family.</text>
</comment>
<evidence type="ECO:0000256" key="5">
    <source>
        <dbReference type="ARBA" id="ARBA00005179"/>
    </source>
</evidence>
<comment type="subcellular location">
    <subcellularLocation>
        <location evidence="4">Endoplasmic reticulum membrane</location>
        <topology evidence="4">Peripheral membrane protein</topology>
    </subcellularLocation>
    <subcellularLocation>
        <location evidence="2">Membrane</location>
        <topology evidence="2">Single-pass membrane protein</topology>
    </subcellularLocation>
    <subcellularLocation>
        <location evidence="3">Microsome membrane</location>
        <topology evidence="3">Peripheral membrane protein</topology>
    </subcellularLocation>
</comment>
<dbReference type="InterPro" id="IPR017972">
    <property type="entry name" value="Cyt_P450_CS"/>
</dbReference>
<keyword evidence="9 18" id="KW-0479">Metal-binding</keyword>
<gene>
    <name evidence="20" type="ORF">BDQ12DRAFT_711216</name>
</gene>
<keyword evidence="8" id="KW-0812">Transmembrane</keyword>
<dbReference type="InterPro" id="IPR002401">
    <property type="entry name" value="Cyt_P450_E_grp-I"/>
</dbReference>
<feature type="binding site" description="axial binding residue" evidence="18">
    <location>
        <position position="433"/>
    </location>
    <ligand>
        <name>heme</name>
        <dbReference type="ChEBI" id="CHEBI:30413"/>
    </ligand>
    <ligandPart>
        <name>Fe</name>
        <dbReference type="ChEBI" id="CHEBI:18248"/>
    </ligandPart>
</feature>
<evidence type="ECO:0000256" key="17">
    <source>
        <dbReference type="ARBA" id="ARBA00023180"/>
    </source>
</evidence>
<evidence type="ECO:0000256" key="14">
    <source>
        <dbReference type="ARBA" id="ARBA00023004"/>
    </source>
</evidence>
<keyword evidence="17" id="KW-0325">Glycoprotein</keyword>
<keyword evidence="7 18" id="KW-0349">Heme</keyword>
<keyword evidence="15 19" id="KW-0503">Monooxygenase</keyword>
<dbReference type="GO" id="GO:0016705">
    <property type="term" value="F:oxidoreductase activity, acting on paired donors, with incorporation or reduction of molecular oxygen"/>
    <property type="evidence" value="ECO:0007669"/>
    <property type="project" value="InterPro"/>
</dbReference>
<keyword evidence="21" id="KW-1185">Reference proteome</keyword>
<dbReference type="InterPro" id="IPR001128">
    <property type="entry name" value="Cyt_P450"/>
</dbReference>
<evidence type="ECO:0000256" key="18">
    <source>
        <dbReference type="PIRSR" id="PIRSR602401-1"/>
    </source>
</evidence>
<sequence>MAFSLPWLTLAVIVSYILFSRWKKPRSNLPYPPGPKGKLFVGNIGQIPLSQPWLTYTNWRKVYGDIIHLRMYQQHIVILNNLQDVIELFEKRSNNYSDRPAAPMVDLMGWDFNTGQKRYGDDWRVHRKVFKQAFRPDAMPKYRPVQTRKVYDMLQSLMDEPDDCRAHYKRLAAAVVMSSMYGYDISPANDHFVAIAEAAVAKVDYAPRFIPINDFPVFRYLPSWFPGVDFKKVAQEVKHMTDEMKNVPFSFVKQKLDEGTATPCFVSEALEENQRGETFISEKYIKEIAGTAYSAGADTTSSALGTFFYVLATHPRVQARAQEEIDRVVGTSRLPSYEDRPFLPYIEAILYEIMRWRPPLPMVVPHTAFNDDIFKGYFIPKGTAVWANIWAINHDESVYTQPELFNPDRFIDKNGELNGSDAILAFGFGRRNCLGRHLASATIWLAIAAVLATFNIAPPKDEAGNDIHMESEYTGRLTIHPVPRKYSITPRSAEAERLIQDAHAAMKP</sequence>
<dbReference type="PANTHER" id="PTHR46300">
    <property type="entry name" value="P450, PUTATIVE (EUROFUNG)-RELATED-RELATED"/>
    <property type="match status" value="1"/>
</dbReference>
<evidence type="ECO:0000256" key="15">
    <source>
        <dbReference type="ARBA" id="ARBA00023033"/>
    </source>
</evidence>